<dbReference type="Pfam" id="PF00989">
    <property type="entry name" value="PAS"/>
    <property type="match status" value="2"/>
</dbReference>
<dbReference type="InterPro" id="IPR001610">
    <property type="entry name" value="PAC"/>
</dbReference>
<dbReference type="InterPro" id="IPR052155">
    <property type="entry name" value="Biofilm_reg_signaling"/>
</dbReference>
<dbReference type="NCBIfam" id="TIGR00229">
    <property type="entry name" value="sensory_box"/>
    <property type="match status" value="4"/>
</dbReference>
<dbReference type="SUPFAM" id="SSF55073">
    <property type="entry name" value="Nucleotide cyclase"/>
    <property type="match status" value="1"/>
</dbReference>
<dbReference type="PROSITE" id="PS50113">
    <property type="entry name" value="PAC"/>
    <property type="match status" value="4"/>
</dbReference>
<gene>
    <name evidence="4" type="ORF">F4V44_02825</name>
</gene>
<dbReference type="PROSITE" id="PS50112">
    <property type="entry name" value="PAS"/>
    <property type="match status" value="4"/>
</dbReference>
<feature type="domain" description="PAS" evidence="1">
    <location>
        <begin position="23"/>
        <end position="78"/>
    </location>
</feature>
<dbReference type="InterPro" id="IPR035965">
    <property type="entry name" value="PAS-like_dom_sf"/>
</dbReference>
<dbReference type="CDD" id="cd01949">
    <property type="entry name" value="GGDEF"/>
    <property type="match status" value="1"/>
</dbReference>
<feature type="domain" description="PAC" evidence="2">
    <location>
        <begin position="333"/>
        <end position="385"/>
    </location>
</feature>
<feature type="domain" description="PAC" evidence="2">
    <location>
        <begin position="208"/>
        <end position="258"/>
    </location>
</feature>
<name>A0A5J5I1Y4_9BACI</name>
<evidence type="ECO:0000259" key="1">
    <source>
        <dbReference type="PROSITE" id="PS50112"/>
    </source>
</evidence>
<dbReference type="OrthoDB" id="9759607at2"/>
<dbReference type="AlphaFoldDB" id="A0A5J5I1Y4"/>
<proteinExistence type="predicted"/>
<dbReference type="InterPro" id="IPR013655">
    <property type="entry name" value="PAS_fold_3"/>
</dbReference>
<dbReference type="InterPro" id="IPR043128">
    <property type="entry name" value="Rev_trsase/Diguanyl_cyclase"/>
</dbReference>
<dbReference type="EMBL" id="VYKL01000007">
    <property type="protein sequence ID" value="KAA9029955.1"/>
    <property type="molecule type" value="Genomic_DNA"/>
</dbReference>
<feature type="domain" description="PAC" evidence="2">
    <location>
        <begin position="458"/>
        <end position="510"/>
    </location>
</feature>
<evidence type="ECO:0000313" key="4">
    <source>
        <dbReference type="EMBL" id="KAA9029955.1"/>
    </source>
</evidence>
<dbReference type="InterPro" id="IPR000014">
    <property type="entry name" value="PAS"/>
</dbReference>
<evidence type="ECO:0000259" key="3">
    <source>
        <dbReference type="PROSITE" id="PS50887"/>
    </source>
</evidence>
<dbReference type="InterPro" id="IPR000700">
    <property type="entry name" value="PAS-assoc_C"/>
</dbReference>
<dbReference type="SUPFAM" id="SSF55785">
    <property type="entry name" value="PYP-like sensor domain (PAS domain)"/>
    <property type="match status" value="4"/>
</dbReference>
<feature type="domain" description="PAS" evidence="1">
    <location>
        <begin position="135"/>
        <end position="208"/>
    </location>
</feature>
<dbReference type="GO" id="GO:0006355">
    <property type="term" value="P:regulation of DNA-templated transcription"/>
    <property type="evidence" value="ECO:0007669"/>
    <property type="project" value="InterPro"/>
</dbReference>
<feature type="domain" description="PAC" evidence="2">
    <location>
        <begin position="82"/>
        <end position="134"/>
    </location>
</feature>
<dbReference type="InterPro" id="IPR000160">
    <property type="entry name" value="GGDEF_dom"/>
</dbReference>
<dbReference type="InterPro" id="IPR029787">
    <property type="entry name" value="Nucleotide_cyclase"/>
</dbReference>
<dbReference type="SMART" id="SM00267">
    <property type="entry name" value="GGDEF"/>
    <property type="match status" value="1"/>
</dbReference>
<reference evidence="4 5" key="1">
    <citation type="submission" date="2019-09" db="EMBL/GenBank/DDBJ databases">
        <title>Whole genome sequences of isolates from the Mars Exploration Rovers.</title>
        <authorList>
            <person name="Seuylemezian A."/>
            <person name="Vaishampayan P."/>
        </authorList>
    </citation>
    <scope>NUCLEOTIDE SEQUENCE [LARGE SCALE GENOMIC DNA]</scope>
    <source>
        <strain evidence="4 5">MER_TA_151</strain>
    </source>
</reference>
<dbReference type="Gene3D" id="3.30.450.20">
    <property type="entry name" value="PAS domain"/>
    <property type="match status" value="4"/>
</dbReference>
<dbReference type="PANTHER" id="PTHR44757:SF2">
    <property type="entry name" value="BIOFILM ARCHITECTURE MAINTENANCE PROTEIN MBAA"/>
    <property type="match status" value="1"/>
</dbReference>
<evidence type="ECO:0000259" key="2">
    <source>
        <dbReference type="PROSITE" id="PS50113"/>
    </source>
</evidence>
<protein>
    <submittedName>
        <fullName evidence="4">PAS domain S-box protein</fullName>
    </submittedName>
</protein>
<dbReference type="SMART" id="SM00091">
    <property type="entry name" value="PAS"/>
    <property type="match status" value="4"/>
</dbReference>
<dbReference type="Pfam" id="PF00990">
    <property type="entry name" value="GGDEF"/>
    <property type="match status" value="1"/>
</dbReference>
<dbReference type="CDD" id="cd00130">
    <property type="entry name" value="PAS"/>
    <property type="match status" value="4"/>
</dbReference>
<dbReference type="Gene3D" id="3.30.70.270">
    <property type="match status" value="1"/>
</dbReference>
<dbReference type="SMART" id="SM00086">
    <property type="entry name" value="PAC"/>
    <property type="match status" value="4"/>
</dbReference>
<evidence type="ECO:0000313" key="5">
    <source>
        <dbReference type="Proteomes" id="UP000326671"/>
    </source>
</evidence>
<dbReference type="NCBIfam" id="TIGR00254">
    <property type="entry name" value="GGDEF"/>
    <property type="match status" value="1"/>
</dbReference>
<feature type="domain" description="GGDEF" evidence="3">
    <location>
        <begin position="549"/>
        <end position="684"/>
    </location>
</feature>
<feature type="domain" description="PAS" evidence="1">
    <location>
        <begin position="259"/>
        <end position="329"/>
    </location>
</feature>
<keyword evidence="5" id="KW-1185">Reference proteome</keyword>
<comment type="caution">
    <text evidence="4">The sequence shown here is derived from an EMBL/GenBank/DDBJ whole genome shotgun (WGS) entry which is preliminary data.</text>
</comment>
<dbReference type="InterPro" id="IPR013767">
    <property type="entry name" value="PAS_fold"/>
</dbReference>
<dbReference type="PROSITE" id="PS50887">
    <property type="entry name" value="GGDEF"/>
    <property type="match status" value="1"/>
</dbReference>
<dbReference type="Proteomes" id="UP000326671">
    <property type="component" value="Unassembled WGS sequence"/>
</dbReference>
<dbReference type="FunFam" id="3.30.70.270:FF:000001">
    <property type="entry name" value="Diguanylate cyclase domain protein"/>
    <property type="match status" value="1"/>
</dbReference>
<sequence length="684" mass="78873">MIMNNFSINDFFINAFNFSAIGMAIVSLDGKWLMVNPALSNSLGYSQEELKQMTFQNITHPDDLELDLSNLKKLLKGEIDYYEIVKRYIHKNGCIVWGLLSVSLAKDNQNNPLYTIAQIQDITQRKRMEKEFNQNEDCYRALIESSPNAIVVHQEGKIAYANPKFSSLLKATSDDDIIGQHIIKYIHKDYHEIVKERIELLEQNIPVGVLEQKYVLFDGSVIDVEVIATPIVYMDKPAFQVIIHDITKRKEIERKLNQSQEQYRSVVENVKEVIFQTDSEGQWTFLNPAWEKITGYTIDESMGHYFYDYVYEEDREQYIEQFQSLIQGKQEYFRVEVRYLTKEKGYCWIEVYTRIALNNQGEIIGTLGTSNDITKRKEYEEELKASEERFRLLAEYSSDLITLHDVNSHFIYISPACKEILQYDEAELVGKDASLFVHPDDQNIVAEKLQTLFDTGYTVIPYRFRGKDGEYIWLECACKLLDESHSGEQKLIAVSRNINERKLSEQKLQEANEILQRLSTIDGLTGVSNRRAFDERMELEWNRGRRNSSSLSLIMLDIDYFKAYNDTYGHQGGDGCLQQIASVIKETLGRSTDLLCRYGGEEFCVILPDTKEVGAKIVGEKIRYSIEKLKIPHAGSKILPWVTISVGTASIIPTVYTSYMDLVSKADKALYKAKNEGRNCVQSY</sequence>
<dbReference type="PANTHER" id="PTHR44757">
    <property type="entry name" value="DIGUANYLATE CYCLASE DGCP"/>
    <property type="match status" value="1"/>
</dbReference>
<accession>A0A5J5I1Y4</accession>
<dbReference type="Pfam" id="PF08447">
    <property type="entry name" value="PAS_3"/>
    <property type="match status" value="2"/>
</dbReference>
<organism evidence="4 5">
    <name type="scientific">Niallia endozanthoxylica</name>
    <dbReference type="NCBI Taxonomy" id="2036016"/>
    <lineage>
        <taxon>Bacteria</taxon>
        <taxon>Bacillati</taxon>
        <taxon>Bacillota</taxon>
        <taxon>Bacilli</taxon>
        <taxon>Bacillales</taxon>
        <taxon>Bacillaceae</taxon>
        <taxon>Niallia</taxon>
    </lineage>
</organism>
<feature type="domain" description="PAS" evidence="1">
    <location>
        <begin position="386"/>
        <end position="456"/>
    </location>
</feature>